<dbReference type="InterPro" id="IPR004374">
    <property type="entry name" value="PrfB"/>
</dbReference>
<dbReference type="InterPro" id="IPR045853">
    <property type="entry name" value="Pep_chain_release_fac_I_sf"/>
</dbReference>
<sequence>MEINPLLNQMKDLEERTDVLRGYLDYAGKKERLTEVELELAEPSVWDDPDRAQDLGRERSSLEAVVKTIDDLDTGISDSRELLDMAVEEDDEDSVAEVASELENLQQQLETLEFRRMFSGQTDPNNAYLDIQAGSGGTEAQDWAEMLLRMYLRWGEAHGFKTTLEEASAGEVAGIKSATIHFQGEYAFGWLRTETGVHRLVRKSPFDSGNRRHTSFTSVFVSPEIDDNIEIEVDKSQVREDTYRASGAGGQHVNKTDSAVRLTHIESGIVVACQSERSQHQNRDKAWKMLRAKLYEQEMQKRNAEKQAMEESKSDIGWGSQIRSYVLDDQRIKDLRTSVQTSNCQAVLDGDLDQFIEASLKAGL</sequence>
<dbReference type="HAMAP" id="MF_00094">
    <property type="entry name" value="Rel_fac_2"/>
    <property type="match status" value="1"/>
</dbReference>
<dbReference type="SMART" id="SM00937">
    <property type="entry name" value="PCRF"/>
    <property type="match status" value="1"/>
</dbReference>
<dbReference type="Gene3D" id="3.30.160.20">
    <property type="match status" value="1"/>
</dbReference>
<feature type="domain" description="Prokaryotic-type class I peptide chain release factors" evidence="7">
    <location>
        <begin position="244"/>
        <end position="260"/>
    </location>
</feature>
<dbReference type="NCBIfam" id="TIGR00020">
    <property type="entry name" value="prfB"/>
    <property type="match status" value="1"/>
</dbReference>
<keyword evidence="2 4" id="KW-0488">Methylation</keyword>
<organism evidence="8 9">
    <name type="scientific">Microbulbifer elongatus</name>
    <dbReference type="NCBI Taxonomy" id="86173"/>
    <lineage>
        <taxon>Bacteria</taxon>
        <taxon>Pseudomonadati</taxon>
        <taxon>Pseudomonadota</taxon>
        <taxon>Gammaproteobacteria</taxon>
        <taxon>Cellvibrionales</taxon>
        <taxon>Microbulbiferaceae</taxon>
        <taxon>Microbulbifer</taxon>
    </lineage>
</organism>
<dbReference type="SUPFAM" id="SSF75620">
    <property type="entry name" value="Release factor"/>
    <property type="match status" value="1"/>
</dbReference>
<evidence type="ECO:0000256" key="5">
    <source>
        <dbReference type="NCBIfam" id="TIGR00020"/>
    </source>
</evidence>
<evidence type="ECO:0000256" key="4">
    <source>
        <dbReference type="HAMAP-Rule" id="MF_00094"/>
    </source>
</evidence>
<keyword evidence="6" id="KW-0175">Coiled coil</keyword>
<comment type="subcellular location">
    <subcellularLocation>
        <location evidence="4">Cytoplasm</location>
    </subcellularLocation>
</comment>
<evidence type="ECO:0000256" key="2">
    <source>
        <dbReference type="ARBA" id="ARBA00022481"/>
    </source>
</evidence>
<comment type="similarity">
    <text evidence="1 4">Belongs to the prokaryotic/mitochondrial release factor family.</text>
</comment>
<reference evidence="8" key="1">
    <citation type="thesis" date="2020" institute="Technische Universitat Dresden" country="Dresden, Germany">
        <title>The Agarolytic System of Microbulbifer elongatus PORT2, Isolated from Batu Karas, Pangandaran West Java Indonesia.</title>
        <authorList>
            <person name="Anggraeni S.R."/>
        </authorList>
    </citation>
    <scope>NUCLEOTIDE SEQUENCE</scope>
    <source>
        <strain evidence="8">PORT2</strain>
    </source>
</reference>
<dbReference type="Gene3D" id="1.20.58.410">
    <property type="entry name" value="Release factor"/>
    <property type="match status" value="1"/>
</dbReference>
<dbReference type="InterPro" id="IPR000352">
    <property type="entry name" value="Pep_chain_release_fac_I"/>
</dbReference>
<dbReference type="EMBL" id="JACASI010000025">
    <property type="protein sequence ID" value="MCQ3829545.1"/>
    <property type="molecule type" value="Genomic_DNA"/>
</dbReference>
<evidence type="ECO:0000259" key="7">
    <source>
        <dbReference type="PROSITE" id="PS00745"/>
    </source>
</evidence>
<evidence type="ECO:0000313" key="9">
    <source>
        <dbReference type="Proteomes" id="UP001205566"/>
    </source>
</evidence>
<dbReference type="PANTHER" id="PTHR43116">
    <property type="entry name" value="PEPTIDE CHAIN RELEASE FACTOR 2"/>
    <property type="match status" value="1"/>
</dbReference>
<dbReference type="RefSeq" id="WP_255874365.1">
    <property type="nucleotide sequence ID" value="NZ_JACASI010000025.1"/>
</dbReference>
<keyword evidence="3 4" id="KW-0648">Protein biosynthesis</keyword>
<comment type="caution">
    <text evidence="8">The sequence shown here is derived from an EMBL/GenBank/DDBJ whole genome shotgun (WGS) entry which is preliminary data.</text>
</comment>
<dbReference type="InterPro" id="IPR005139">
    <property type="entry name" value="PCRF"/>
</dbReference>
<evidence type="ECO:0000313" key="8">
    <source>
        <dbReference type="EMBL" id="MCQ3829545.1"/>
    </source>
</evidence>
<feature type="coiled-coil region" evidence="6">
    <location>
        <begin position="88"/>
        <end position="115"/>
    </location>
</feature>
<dbReference type="PROSITE" id="PS00745">
    <property type="entry name" value="RF_PROK_I"/>
    <property type="match status" value="1"/>
</dbReference>
<comment type="function">
    <text evidence="4">Peptide chain release factor 2 directs the termination of translation in response to the peptide chain termination codons UGA and UAA.</text>
</comment>
<protein>
    <recommendedName>
        <fullName evidence="4 5">Peptide chain release factor 2</fullName>
        <shortName evidence="4">RF-2</shortName>
    </recommendedName>
</protein>
<dbReference type="Gene3D" id="3.30.70.1660">
    <property type="match status" value="1"/>
</dbReference>
<dbReference type="Pfam" id="PF03462">
    <property type="entry name" value="PCRF"/>
    <property type="match status" value="1"/>
</dbReference>
<name>A0ABT1P0A9_9GAMM</name>
<dbReference type="PANTHER" id="PTHR43116:SF3">
    <property type="entry name" value="CLASS I PEPTIDE CHAIN RELEASE FACTOR"/>
    <property type="match status" value="1"/>
</dbReference>
<dbReference type="Pfam" id="PF00472">
    <property type="entry name" value="RF-1"/>
    <property type="match status" value="1"/>
</dbReference>
<keyword evidence="4" id="KW-0963">Cytoplasm</keyword>
<gene>
    <name evidence="4 8" type="primary">prfB</name>
    <name evidence="8" type="ORF">HXX02_08800</name>
</gene>
<feature type="modified residue" description="N5-methylglutamine" evidence="4">
    <location>
        <position position="251"/>
    </location>
</feature>
<evidence type="ECO:0000256" key="3">
    <source>
        <dbReference type="ARBA" id="ARBA00022917"/>
    </source>
</evidence>
<proteinExistence type="inferred from homology"/>
<dbReference type="Proteomes" id="UP001205566">
    <property type="component" value="Unassembled WGS sequence"/>
</dbReference>
<keyword evidence="9" id="KW-1185">Reference proteome</keyword>
<evidence type="ECO:0000256" key="6">
    <source>
        <dbReference type="SAM" id="Coils"/>
    </source>
</evidence>
<comment type="PTM">
    <text evidence="4">Methylated by PrmC. Methylation increases the termination efficiency of RF2.</text>
</comment>
<evidence type="ECO:0000256" key="1">
    <source>
        <dbReference type="ARBA" id="ARBA00010835"/>
    </source>
</evidence>
<accession>A0ABT1P0A9</accession>